<keyword evidence="5" id="KW-0378">Hydrolase</keyword>
<reference evidence="9" key="1">
    <citation type="journal article" date="2022" name="Int. J. Mol. Sci.">
        <title>Draft Genome of Tanacetum Coccineum: Genomic Comparison of Closely Related Tanacetum-Family Plants.</title>
        <authorList>
            <person name="Yamashiro T."/>
            <person name="Shiraishi A."/>
            <person name="Nakayama K."/>
            <person name="Satake H."/>
        </authorList>
    </citation>
    <scope>NUCLEOTIDE SEQUENCE</scope>
</reference>
<proteinExistence type="predicted"/>
<keyword evidence="4" id="KW-0255">Endonuclease</keyword>
<dbReference type="InterPro" id="IPR041373">
    <property type="entry name" value="RT_RNaseH"/>
</dbReference>
<dbReference type="Pfam" id="PF17921">
    <property type="entry name" value="Integrase_H2C2"/>
    <property type="match status" value="1"/>
</dbReference>
<evidence type="ECO:0000256" key="7">
    <source>
        <dbReference type="SAM" id="MobiDB-lite"/>
    </source>
</evidence>
<evidence type="ECO:0000256" key="3">
    <source>
        <dbReference type="ARBA" id="ARBA00022722"/>
    </source>
</evidence>
<dbReference type="InterPro" id="IPR041588">
    <property type="entry name" value="Integrase_H2C2"/>
</dbReference>
<name>A0ABQ5HP76_9ASTR</name>
<keyword evidence="2" id="KW-0548">Nucleotidyltransferase</keyword>
<dbReference type="PANTHER" id="PTHR37984">
    <property type="entry name" value="PROTEIN CBG26694"/>
    <property type="match status" value="1"/>
</dbReference>
<gene>
    <name evidence="9" type="ORF">Tco_1078517</name>
</gene>
<sequence>MVSPNWSLPFELMCDASDFAIGVVLGQREEKHFRPIHFARKTLNSAQQNYTVTEKELLAVVFAFDKFRSYLVLSKTAVFTDQAVIKYLFSKQDAKPPYHLSRLEKPNLKELKDEEINDEFPDEFFMSIKTDEKESPWFADFANYLVGGILSKGLTYAQHYKFFSELKHYFWDKPYLFKSCPDGMIRRCVHASETQKILDECRHGPTGGHYGPSITAKKVFDVGFYWPTIFKEAQTLVQNCDACQCSGSISRRDEMPLNNIQVSEIFDIWGIDFMGPFLKSHKFEYILVAIDYVSKWAEAEALPTNDARVVVNFLKKLFSRFGIPKALISDRGTHFCNRQMEKILKKYGVHHRIATAYHPQTSGQVENTNRALKRILEKTVKDNPSVWSRKLDDALWAFRTVYKTPIGTTPYRLLYGKTFHLPFEIKHCAYWALRSCNPDLKILAGNEAIGSSSTTAWTPGKQEKERRTCRDYLKYEESRVRIKCGSISKKKKSNYSSFQDLRSSCNEDMVKYEGPRPSTTRARALNEKSNKKIPPATSQPPGWRVCRPAGSRAARLLEPTFFISL</sequence>
<dbReference type="InterPro" id="IPR043502">
    <property type="entry name" value="DNA/RNA_pol_sf"/>
</dbReference>
<evidence type="ECO:0000259" key="8">
    <source>
        <dbReference type="PROSITE" id="PS50994"/>
    </source>
</evidence>
<dbReference type="InterPro" id="IPR050951">
    <property type="entry name" value="Retrovirus_Pol_polyprotein"/>
</dbReference>
<dbReference type="Gene3D" id="3.30.420.10">
    <property type="entry name" value="Ribonuclease H-like superfamily/Ribonuclease H"/>
    <property type="match status" value="1"/>
</dbReference>
<reference evidence="9" key="2">
    <citation type="submission" date="2022-01" db="EMBL/GenBank/DDBJ databases">
        <authorList>
            <person name="Yamashiro T."/>
            <person name="Shiraishi A."/>
            <person name="Satake H."/>
            <person name="Nakayama K."/>
        </authorList>
    </citation>
    <scope>NUCLEOTIDE SEQUENCE</scope>
</reference>
<evidence type="ECO:0000256" key="2">
    <source>
        <dbReference type="ARBA" id="ARBA00022695"/>
    </source>
</evidence>
<evidence type="ECO:0000256" key="6">
    <source>
        <dbReference type="ARBA" id="ARBA00022918"/>
    </source>
</evidence>
<keyword evidence="10" id="KW-1185">Reference proteome</keyword>
<organism evidence="9 10">
    <name type="scientific">Tanacetum coccineum</name>
    <dbReference type="NCBI Taxonomy" id="301880"/>
    <lineage>
        <taxon>Eukaryota</taxon>
        <taxon>Viridiplantae</taxon>
        <taxon>Streptophyta</taxon>
        <taxon>Embryophyta</taxon>
        <taxon>Tracheophyta</taxon>
        <taxon>Spermatophyta</taxon>
        <taxon>Magnoliopsida</taxon>
        <taxon>eudicotyledons</taxon>
        <taxon>Gunneridae</taxon>
        <taxon>Pentapetalae</taxon>
        <taxon>asterids</taxon>
        <taxon>campanulids</taxon>
        <taxon>Asterales</taxon>
        <taxon>Asteraceae</taxon>
        <taxon>Asteroideae</taxon>
        <taxon>Anthemideae</taxon>
        <taxon>Anthemidinae</taxon>
        <taxon>Tanacetum</taxon>
    </lineage>
</organism>
<feature type="region of interest" description="Disordered" evidence="7">
    <location>
        <begin position="512"/>
        <end position="543"/>
    </location>
</feature>
<dbReference type="PANTHER" id="PTHR37984:SF5">
    <property type="entry name" value="PROTEIN NYNRIN-LIKE"/>
    <property type="match status" value="1"/>
</dbReference>
<protein>
    <submittedName>
        <fullName evidence="9">Nucleotidyltransferase, ribonuclease H</fullName>
    </submittedName>
</protein>
<evidence type="ECO:0000313" key="10">
    <source>
        <dbReference type="Proteomes" id="UP001151760"/>
    </source>
</evidence>
<dbReference type="SUPFAM" id="SSF56672">
    <property type="entry name" value="DNA/RNA polymerases"/>
    <property type="match status" value="1"/>
</dbReference>
<dbReference type="Proteomes" id="UP001151760">
    <property type="component" value="Unassembled WGS sequence"/>
</dbReference>
<dbReference type="InterPro" id="IPR012337">
    <property type="entry name" value="RNaseH-like_sf"/>
</dbReference>
<keyword evidence="1" id="KW-0808">Transferase</keyword>
<evidence type="ECO:0000256" key="1">
    <source>
        <dbReference type="ARBA" id="ARBA00022679"/>
    </source>
</evidence>
<evidence type="ECO:0000256" key="4">
    <source>
        <dbReference type="ARBA" id="ARBA00022759"/>
    </source>
</evidence>
<evidence type="ECO:0000256" key="5">
    <source>
        <dbReference type="ARBA" id="ARBA00022801"/>
    </source>
</evidence>
<evidence type="ECO:0000313" key="9">
    <source>
        <dbReference type="EMBL" id="GJT89672.1"/>
    </source>
</evidence>
<dbReference type="PROSITE" id="PS50994">
    <property type="entry name" value="INTEGRASE"/>
    <property type="match status" value="1"/>
</dbReference>
<keyword evidence="3" id="KW-0540">Nuclease</keyword>
<dbReference type="EMBL" id="BQNB010019848">
    <property type="protein sequence ID" value="GJT89672.1"/>
    <property type="molecule type" value="Genomic_DNA"/>
</dbReference>
<dbReference type="Pfam" id="PF00665">
    <property type="entry name" value="rve"/>
    <property type="match status" value="1"/>
</dbReference>
<dbReference type="CDD" id="cd09274">
    <property type="entry name" value="RNase_HI_RT_Ty3"/>
    <property type="match status" value="1"/>
</dbReference>
<dbReference type="SUPFAM" id="SSF53098">
    <property type="entry name" value="Ribonuclease H-like"/>
    <property type="match status" value="1"/>
</dbReference>
<dbReference type="InterPro" id="IPR001584">
    <property type="entry name" value="Integrase_cat-core"/>
</dbReference>
<keyword evidence="6" id="KW-0695">RNA-directed DNA polymerase</keyword>
<dbReference type="Gene3D" id="3.10.20.370">
    <property type="match status" value="1"/>
</dbReference>
<accession>A0ABQ5HP76</accession>
<dbReference type="Gene3D" id="1.10.340.70">
    <property type="match status" value="1"/>
</dbReference>
<comment type="caution">
    <text evidence="9">The sequence shown here is derived from an EMBL/GenBank/DDBJ whole genome shotgun (WGS) entry which is preliminary data.</text>
</comment>
<feature type="domain" description="Integrase catalytic" evidence="8">
    <location>
        <begin position="252"/>
        <end position="418"/>
    </location>
</feature>
<dbReference type="InterPro" id="IPR036397">
    <property type="entry name" value="RNaseH_sf"/>
</dbReference>
<dbReference type="Pfam" id="PF17917">
    <property type="entry name" value="RT_RNaseH"/>
    <property type="match status" value="1"/>
</dbReference>